<evidence type="ECO:0000256" key="2">
    <source>
        <dbReference type="SAM" id="Phobius"/>
    </source>
</evidence>
<dbReference type="EMBL" id="CP039291">
    <property type="protein sequence ID" value="QCB94415.1"/>
    <property type="molecule type" value="Genomic_DNA"/>
</dbReference>
<keyword evidence="4" id="KW-1185">Reference proteome</keyword>
<reference evidence="3 4" key="1">
    <citation type="submission" date="2019-04" db="EMBL/GenBank/DDBJ databases">
        <title>Isolation and identification of Cellulomonas shaoxiangyii sp. Nov. isolated from feces of the Tibetan antelopes (Pantholops hodgsonii) in the Qinghai-Tibet plateau of China.</title>
        <authorList>
            <person name="Tian Z."/>
        </authorList>
    </citation>
    <scope>NUCLEOTIDE SEQUENCE [LARGE SCALE GENOMIC DNA]</scope>
    <source>
        <strain evidence="3 4">Z28</strain>
    </source>
</reference>
<feature type="transmembrane region" description="Helical" evidence="2">
    <location>
        <begin position="152"/>
        <end position="175"/>
    </location>
</feature>
<proteinExistence type="predicted"/>
<keyword evidence="2" id="KW-0472">Membrane</keyword>
<keyword evidence="2" id="KW-0812">Transmembrane</keyword>
<evidence type="ECO:0000256" key="1">
    <source>
        <dbReference type="SAM" id="MobiDB-lite"/>
    </source>
</evidence>
<protein>
    <submittedName>
        <fullName evidence="3">Uncharacterized protein</fullName>
    </submittedName>
</protein>
<feature type="compositionally biased region" description="Acidic residues" evidence="1">
    <location>
        <begin position="354"/>
        <end position="364"/>
    </location>
</feature>
<feature type="region of interest" description="Disordered" evidence="1">
    <location>
        <begin position="353"/>
        <end position="413"/>
    </location>
</feature>
<accession>A0A4V1CMX0</accession>
<name>A0A4V1CMX0_9CELL</name>
<dbReference type="Proteomes" id="UP000296469">
    <property type="component" value="Chromosome"/>
</dbReference>
<organism evidence="3 4">
    <name type="scientific">Cellulomonas shaoxiangyii</name>
    <dbReference type="NCBI Taxonomy" id="2566013"/>
    <lineage>
        <taxon>Bacteria</taxon>
        <taxon>Bacillati</taxon>
        <taxon>Actinomycetota</taxon>
        <taxon>Actinomycetes</taxon>
        <taxon>Micrococcales</taxon>
        <taxon>Cellulomonadaceae</taxon>
        <taxon>Cellulomonas</taxon>
    </lineage>
</organism>
<feature type="transmembrane region" description="Helical" evidence="2">
    <location>
        <begin position="187"/>
        <end position="207"/>
    </location>
</feature>
<dbReference type="AlphaFoldDB" id="A0A4V1CMX0"/>
<sequence>MSVLDAGVAQDVAHYAARVRAALADLGADQVDDLTDGLEANLADALADDGRAHSGGLVEEFGTPEAYAAELRAAAGLAPAGRRHPVRDALAGRWREAFAIDDAVLASLRAKRGWLPVEEVLVALRPAGWLLRGWALAQLVLRSVGAEPPEPWWLPSGLVGWVVLAAAVVASVQWGRGHWVVRGRWHAVATLVSAVGAVAAAVLLLWLPAADRQQEAQLQAVLDTAPVDGVVVDGETATNLFVYDADGRPVQGAQIVDQEGRPVVTERYAGELGRQGTVWLDDDSEVAYRVGAPGVGGALRWNAYPLWTAPSSAVDTDEWAGDLALRPGAEDDLLAPAWPFDQALAVTAWGPAATEDDATEDAATEDAATPTPGPSAGEGDPGATAPAGDAGAPPAPDAPVAPADAVPEPAPGG</sequence>
<gene>
    <name evidence="3" type="ORF">E5225_13490</name>
</gene>
<keyword evidence="2" id="KW-1133">Transmembrane helix</keyword>
<evidence type="ECO:0000313" key="3">
    <source>
        <dbReference type="EMBL" id="QCB94415.1"/>
    </source>
</evidence>
<dbReference type="RefSeq" id="WP_136225462.1">
    <property type="nucleotide sequence ID" value="NZ_CP039291.1"/>
</dbReference>
<evidence type="ECO:0000313" key="4">
    <source>
        <dbReference type="Proteomes" id="UP000296469"/>
    </source>
</evidence>
<feature type="compositionally biased region" description="Low complexity" evidence="1">
    <location>
        <begin position="377"/>
        <end position="392"/>
    </location>
</feature>
<dbReference type="KEGG" id="celz:E5225_13490"/>